<dbReference type="Proteomes" id="UP000029431">
    <property type="component" value="Chromosome"/>
</dbReference>
<evidence type="ECO:0000313" key="1">
    <source>
        <dbReference type="EMBL" id="AHD07256.1"/>
    </source>
</evidence>
<name>V9W8A6_9BACL</name>
<dbReference type="AlphaFoldDB" id="V9W8A6"/>
<dbReference type="HOGENOM" id="CLU_2754058_0_0_9"/>
<gene>
    <name evidence="1" type="ORF">ERIC2_c35281</name>
</gene>
<protein>
    <submittedName>
        <fullName evidence="1">Uncharacterized protein</fullName>
    </submittedName>
</protein>
<dbReference type="EMBL" id="CP003355">
    <property type="protein sequence ID" value="AHD07256.1"/>
    <property type="molecule type" value="Genomic_DNA"/>
</dbReference>
<dbReference type="KEGG" id="plv:ERIC2_c35281"/>
<reference evidence="1 2" key="1">
    <citation type="journal article" date="2014" name="PLoS ONE">
        <title>How to Kill the Honey Bee Larva: Genomic Potential and Virulence Mechanisms of Paenibacillus larvae.</title>
        <authorList>
            <person name="Djukic M."/>
            <person name="Brzuszkiewicz E."/>
            <person name="Funfhaus A."/>
            <person name="Voss J."/>
            <person name="Gollnow K."/>
            <person name="Poppinga L."/>
            <person name="Liesegang H."/>
            <person name="Garcia-Gonzalez E."/>
            <person name="Genersch E."/>
            <person name="Daniel R."/>
        </authorList>
    </citation>
    <scope>NUCLEOTIDE SEQUENCE [LARGE SCALE GENOMIC DNA]</scope>
    <source>
        <strain evidence="1 2">DSM 25430</strain>
    </source>
</reference>
<accession>V9W8A6</accession>
<sequence length="70" mass="7946">MFIFPCNHTILYARGAVDPAVATYKESSFGARRVYCFSCLIKGVENHENTLSSEWCFYSDRRCEGDAHSS</sequence>
<evidence type="ECO:0000313" key="2">
    <source>
        <dbReference type="Proteomes" id="UP000029431"/>
    </source>
</evidence>
<keyword evidence="2" id="KW-1185">Reference proteome</keyword>
<proteinExistence type="predicted"/>
<organism evidence="1 2">
    <name type="scientific">Paenibacillus larvae subsp. larvae DSM 25430</name>
    <dbReference type="NCBI Taxonomy" id="697284"/>
    <lineage>
        <taxon>Bacteria</taxon>
        <taxon>Bacillati</taxon>
        <taxon>Bacillota</taxon>
        <taxon>Bacilli</taxon>
        <taxon>Bacillales</taxon>
        <taxon>Paenibacillaceae</taxon>
        <taxon>Paenibacillus</taxon>
    </lineage>
</organism>